<dbReference type="AlphaFoldDB" id="A0A7H8QWA0"/>
<feature type="compositionally biased region" description="Low complexity" evidence="1">
    <location>
        <begin position="549"/>
        <end position="560"/>
    </location>
</feature>
<feature type="domain" description="CRAL-TRIO" evidence="2">
    <location>
        <begin position="717"/>
        <end position="862"/>
    </location>
</feature>
<dbReference type="InterPro" id="IPR036865">
    <property type="entry name" value="CRAL-TRIO_dom_sf"/>
</dbReference>
<dbReference type="SMART" id="SM01100">
    <property type="entry name" value="CRAL_TRIO_N"/>
    <property type="match status" value="1"/>
</dbReference>
<dbReference type="Pfam" id="PF03765">
    <property type="entry name" value="CRAL_TRIO_N"/>
    <property type="match status" value="1"/>
</dbReference>
<dbReference type="InterPro" id="IPR036273">
    <property type="entry name" value="CRAL/TRIO_N_dom_sf"/>
</dbReference>
<dbReference type="SMART" id="SM00516">
    <property type="entry name" value="SEC14"/>
    <property type="match status" value="1"/>
</dbReference>
<dbReference type="SUPFAM" id="SSF46938">
    <property type="entry name" value="CRAL/TRIO N-terminal domain"/>
    <property type="match status" value="1"/>
</dbReference>
<dbReference type="PANTHER" id="PTHR46590">
    <property type="entry name" value="PHOSPHATIDYLINOSITOL TRANSFER PROTEIN CSR1-RELATED"/>
    <property type="match status" value="1"/>
</dbReference>
<keyword evidence="4" id="KW-1185">Reference proteome</keyword>
<feature type="compositionally biased region" description="Basic and acidic residues" evidence="1">
    <location>
        <begin position="577"/>
        <end position="596"/>
    </location>
</feature>
<reference evidence="4" key="1">
    <citation type="submission" date="2020-06" db="EMBL/GenBank/DDBJ databases">
        <title>A chromosome-scale genome assembly of Talaromyces rugulosus W13939.</title>
        <authorList>
            <person name="Wang B."/>
            <person name="Guo L."/>
            <person name="Ye K."/>
            <person name="Wang L."/>
        </authorList>
    </citation>
    <scope>NUCLEOTIDE SEQUENCE [LARGE SCALE GENOMIC DNA]</scope>
    <source>
        <strain evidence="4">W13939</strain>
    </source>
</reference>
<dbReference type="InterPro" id="IPR001251">
    <property type="entry name" value="CRAL-TRIO_dom"/>
</dbReference>
<dbReference type="GeneID" id="55992399"/>
<dbReference type="InterPro" id="IPR011074">
    <property type="entry name" value="CRAL/TRIO_N_dom"/>
</dbReference>
<dbReference type="SUPFAM" id="SSF52087">
    <property type="entry name" value="CRAL/TRIO domain"/>
    <property type="match status" value="1"/>
</dbReference>
<evidence type="ECO:0000259" key="2">
    <source>
        <dbReference type="PROSITE" id="PS50191"/>
    </source>
</evidence>
<dbReference type="EMBL" id="CP055900">
    <property type="protein sequence ID" value="QKX57781.1"/>
    <property type="molecule type" value="Genomic_DNA"/>
</dbReference>
<protein>
    <recommendedName>
        <fullName evidence="2">CRAL-TRIO domain-containing protein</fullName>
    </recommendedName>
</protein>
<organism evidence="3 4">
    <name type="scientific">Talaromyces rugulosus</name>
    <name type="common">Penicillium rugulosum</name>
    <dbReference type="NCBI Taxonomy" id="121627"/>
    <lineage>
        <taxon>Eukaryota</taxon>
        <taxon>Fungi</taxon>
        <taxon>Dikarya</taxon>
        <taxon>Ascomycota</taxon>
        <taxon>Pezizomycotina</taxon>
        <taxon>Eurotiomycetes</taxon>
        <taxon>Eurotiomycetidae</taxon>
        <taxon>Eurotiales</taxon>
        <taxon>Trichocomaceae</taxon>
        <taxon>Talaromyces</taxon>
        <taxon>Talaromyces sect. Islandici</taxon>
    </lineage>
</organism>
<accession>A0A7H8QWA0</accession>
<dbReference type="OrthoDB" id="288942at2759"/>
<dbReference type="Pfam" id="PF00650">
    <property type="entry name" value="CRAL_TRIO"/>
    <property type="match status" value="1"/>
</dbReference>
<proteinExistence type="predicted"/>
<gene>
    <name evidence="3" type="ORF">TRUGW13939_04901</name>
</gene>
<dbReference type="PROSITE" id="PS50191">
    <property type="entry name" value="CRAL_TRIO"/>
    <property type="match status" value="1"/>
</dbReference>
<dbReference type="Proteomes" id="UP000509510">
    <property type="component" value="Chromosome III"/>
</dbReference>
<feature type="non-terminal residue" evidence="3">
    <location>
        <position position="1"/>
    </location>
</feature>
<sequence>PFQKIIRPCGSNALPGETDRMNLSTQKRKKLKSLFVSKTAIAAVAATIANGGQRRLPRAPPSANLQSNVNSQTQSVLFTLPAEIRSLVFTYALTDYEDTTLNAYGTETDYWYRPGYAGRRCTATELLRVCKRVFQETWFLQFSLAEHSLYLTQEGRAPVRALATQMSVDRMRRYLKGRRAFAHRQDGMEIPRIHHVRVFAQPWASEFPARLQELLRLPGFEPRVVTITIKYTDFLGWWNNKLLHVDARWMNKVRFPRAVEAIKMDFWMIDRRKNEIDYIAGAAVENWFFRREDGVVFAATGQDVAITRWTGSSTWANRRWIRDESRPNEIDYYTKTVTWKPDPEVKRSGPCPDLEVPDSIAREPLPNIGKISYVVPEKVAAAKVRPDASPEQVVHALTPEIGRGWCGTGRGDRLTGLPPFFLAQNEISPSLQSGASPGMNGVISNSSHRSAFTPTATLDAMSGYVGDLSGDQEKKLKELWTLLLTPTLSFLATTYGIELPPDKTSATSIFKILSEVQEPTAEAVIAAFTKAASADETTTTNGTAEPDQAAAAGASTNGAAERSSEKREAPVTNGESDTSKQEAEDISSKNVPKEKLSPLMAHLRQTDLKEGQLKSIEKILSSMSPKEMGWTLLNMVKQDNPDAVLLRFLRARKWDVSKAFSMMISNYIWRVESQVDEEILPGGELKSLKQSENKSDKNEEKKGNDFLSQLRMGKAYLHGTDRDGRPVIRVNVRIHKPGAQTEEALERYILHVIEMTRLMLKQPVETGTILFDMTGFGLSNMEFPPVKFIIQCFESNYPECLGRLLIHNAPWVFSGVWRLIRPLMDPVVASKVHFTRNINDLSNFIAPENVLKDLGGTDDWTYKYIEPGPKENDLQNDTETQNEVMTERMSIALDFILQTSAWIAETNLASEPADETTVRETKDRRADSIARLRKSYWKIDPYIRARCQMDREGAIASEAE</sequence>
<name>A0A7H8QWA0_TALRU</name>
<feature type="region of interest" description="Disordered" evidence="1">
    <location>
        <begin position="534"/>
        <end position="597"/>
    </location>
</feature>
<evidence type="ECO:0000313" key="4">
    <source>
        <dbReference type="Proteomes" id="UP000509510"/>
    </source>
</evidence>
<dbReference type="Gene3D" id="3.40.525.10">
    <property type="entry name" value="CRAL-TRIO lipid binding domain"/>
    <property type="match status" value="1"/>
</dbReference>
<dbReference type="PANTHER" id="PTHR46590:SF2">
    <property type="entry name" value="CRAL_TRIO DOMAIN PROTEIN (AFU_ORTHOLOGUE AFUA_4G13930)-RELATED"/>
    <property type="match status" value="1"/>
</dbReference>
<dbReference type="InterPro" id="IPR052432">
    <property type="entry name" value="PITP/CRAL-TRIO"/>
</dbReference>
<evidence type="ECO:0000256" key="1">
    <source>
        <dbReference type="SAM" id="MobiDB-lite"/>
    </source>
</evidence>
<evidence type="ECO:0000313" key="3">
    <source>
        <dbReference type="EMBL" id="QKX57781.1"/>
    </source>
</evidence>
<dbReference type="KEGG" id="trg:TRUGW13939_04901"/>
<dbReference type="RefSeq" id="XP_035343959.1">
    <property type="nucleotide sequence ID" value="XM_035488066.1"/>
</dbReference>
<dbReference type="CDD" id="cd00170">
    <property type="entry name" value="SEC14"/>
    <property type="match status" value="1"/>
</dbReference>